<protein>
    <submittedName>
        <fullName evidence="2">Uncharacterized protein</fullName>
    </submittedName>
</protein>
<evidence type="ECO:0000313" key="3">
    <source>
        <dbReference type="Proteomes" id="UP000037035"/>
    </source>
</evidence>
<reference evidence="2 3" key="1">
    <citation type="submission" date="2015-08" db="EMBL/GenBank/DDBJ databases">
        <title>Next Generation Sequencing and Analysis of the Genome of Puccinia sorghi L Schw, the Causal Agent of Maize Common Rust.</title>
        <authorList>
            <person name="Rochi L."/>
            <person name="Burguener G."/>
            <person name="Darino M."/>
            <person name="Turjanski A."/>
            <person name="Kreff E."/>
            <person name="Dieguez M.J."/>
            <person name="Sacco F."/>
        </authorList>
    </citation>
    <scope>NUCLEOTIDE SEQUENCE [LARGE SCALE GENOMIC DNA]</scope>
    <source>
        <strain evidence="2 3">RO10H11247</strain>
    </source>
</reference>
<evidence type="ECO:0000256" key="1">
    <source>
        <dbReference type="SAM" id="MobiDB-lite"/>
    </source>
</evidence>
<feature type="region of interest" description="Disordered" evidence="1">
    <location>
        <begin position="1"/>
        <end position="39"/>
    </location>
</feature>
<gene>
    <name evidence="2" type="ORF">VP01_480g5</name>
</gene>
<evidence type="ECO:0000313" key="2">
    <source>
        <dbReference type="EMBL" id="KNZ49754.1"/>
    </source>
</evidence>
<accession>A0A0L6UMK6</accession>
<dbReference type="OrthoDB" id="2496664at2759"/>
<dbReference type="EMBL" id="LAVV01009954">
    <property type="protein sequence ID" value="KNZ49754.1"/>
    <property type="molecule type" value="Genomic_DNA"/>
</dbReference>
<comment type="caution">
    <text evidence="2">The sequence shown here is derived from an EMBL/GenBank/DDBJ whole genome shotgun (WGS) entry which is preliminary data.</text>
</comment>
<feature type="compositionally biased region" description="Polar residues" evidence="1">
    <location>
        <begin position="19"/>
        <end position="29"/>
    </location>
</feature>
<proteinExistence type="predicted"/>
<keyword evidence="3" id="KW-1185">Reference proteome</keyword>
<dbReference type="Proteomes" id="UP000037035">
    <property type="component" value="Unassembled WGS sequence"/>
</dbReference>
<organism evidence="2 3">
    <name type="scientific">Puccinia sorghi</name>
    <dbReference type="NCBI Taxonomy" id="27349"/>
    <lineage>
        <taxon>Eukaryota</taxon>
        <taxon>Fungi</taxon>
        <taxon>Dikarya</taxon>
        <taxon>Basidiomycota</taxon>
        <taxon>Pucciniomycotina</taxon>
        <taxon>Pucciniomycetes</taxon>
        <taxon>Pucciniales</taxon>
        <taxon>Pucciniaceae</taxon>
        <taxon>Puccinia</taxon>
    </lineage>
</organism>
<name>A0A0L6UMK6_9BASI</name>
<sequence>MQGEVVDITDNSEDLRTIQGESDSRTGGDTPSEMIAGRPNDATANALTKSDREFLSKYAMEADLKATLRYSPGSYDPCSWKNRSVKSHLDLGFSKFFKKNIRGLKGPLPLTTFDRRWQLEATQTCHVHKWPRLKQMHHGVWERNYRSFHATLRDVYGLFDFASRLLQYEERFNELCRTYGFLPAFRKDLWDRSYNLSQKLDELRFEDNPYRKGGASIRQQVAPLQHD</sequence>
<dbReference type="VEuPathDB" id="FungiDB:VP01_480g5"/>
<dbReference type="AlphaFoldDB" id="A0A0L6UMK6"/>